<dbReference type="OrthoDB" id="27218at2759"/>
<dbReference type="STRING" id="5786.F0ZUP1"/>
<organism evidence="1 2">
    <name type="scientific">Dictyostelium purpureum</name>
    <name type="common">Slime mold</name>
    <dbReference type="NCBI Taxonomy" id="5786"/>
    <lineage>
        <taxon>Eukaryota</taxon>
        <taxon>Amoebozoa</taxon>
        <taxon>Evosea</taxon>
        <taxon>Eumycetozoa</taxon>
        <taxon>Dictyostelia</taxon>
        <taxon>Dictyosteliales</taxon>
        <taxon>Dictyosteliaceae</taxon>
        <taxon>Dictyostelium</taxon>
    </lineage>
</organism>
<gene>
    <name evidence="1" type="ORF">DICPUDRAFT_98907</name>
</gene>
<dbReference type="FunCoup" id="F0ZUP1">
    <property type="interactions" value="743"/>
</dbReference>
<evidence type="ECO:0000313" key="2">
    <source>
        <dbReference type="Proteomes" id="UP000001064"/>
    </source>
</evidence>
<dbReference type="RefSeq" id="XP_003291145.1">
    <property type="nucleotide sequence ID" value="XM_003291097.1"/>
</dbReference>
<sequence length="981" mass="112637">MEQILDFSTPLNLQTLDQILEQQQATWTKVNELLKSSSNRIKFFGLTILENSVIKKKLLNQLNQEQKSSIVTELLQITLSFSSSDSNASIVKKKAASLISQIIVKEWLNSNNSNESFQFIQNYISQLIKCVSEPASYQLDQLYGVMMVFSNLGVYVKQEDDYKSTLKNIQDVFDMIFIKAFELFDFLEKSKSNITSQQKPIYDELVKEILKTVSSLFDLVTIDHCLRLDLILFLINKMNDQQNQTNSYVLTLSEHINVLVSKVMAEAAQSGQTSPKLNQVVSSIFKTMVVACSKSIPEKIKSSTMLLENIATLFTTYLKNFLLVLETLDTETTLYCEKYLINIMPLLPIDRLTLVLEYFNQLYKGFLTTGDNQKVRLQLHASSIPLFFTSILAILENHDEEEDNEIKGILFTKIQDCTETTTTTAIVDKNDEEEEWKKVETLLSETLESIGLICFNDAFDFFTKKLFDLLSSSGDEKHKMNSTFWCLGYLCKFSTQFDVINTFIGKIIDDKTLSSLAQNKRFTMISGLLFFISRSTKYLEFQQNSQYIKSILQIIITQLLPSKSQSLVQISIITLDIIISTRKQYISLDSPELHIFLNQFIQQQGATSINTSQIEMIYKCIGSFIFNFYTFNQSQFNNNSLTQILNPLIEQLKSNNNYQDNFKLWSNTINNNLNFNISLAKSMKNLFNVQMSQLYPILIDLFKWSNQEHQPIEKFSGSQISFKKNIIELLTAYIDNQSTSSNTPIDPSLQNTLLLFLEALCQDPTRTSQIYVTEVLPKTISFISSVISTFKSNLSTQISKGLFDTFYKFSLEQAFNQSNQSRGLLLLSKIWNLVNSIQINNPSLLTSDINSGYFELINKCLDNISPSINGSALDSLVNYFTNIRSTPQLFDFNILLHEYIKILNLFYNSEYQTSLDKITKLLFIMIQLTVNNNNSKLQLMTLLEQKYKSISNNNNIAPKIQQLFNINNLELFENNIKLIYK</sequence>
<reference evidence="2" key="1">
    <citation type="journal article" date="2011" name="Genome Biol.">
        <title>Comparative genomics of the social amoebae Dictyostelium discoideum and Dictyostelium purpureum.</title>
        <authorList>
            <consortium name="US DOE Joint Genome Institute (JGI-PGF)"/>
            <person name="Sucgang R."/>
            <person name="Kuo A."/>
            <person name="Tian X."/>
            <person name="Salerno W."/>
            <person name="Parikh A."/>
            <person name="Feasley C.L."/>
            <person name="Dalin E."/>
            <person name="Tu H."/>
            <person name="Huang E."/>
            <person name="Barry K."/>
            <person name="Lindquist E."/>
            <person name="Shapiro H."/>
            <person name="Bruce D."/>
            <person name="Schmutz J."/>
            <person name="Salamov A."/>
            <person name="Fey P."/>
            <person name="Gaudet P."/>
            <person name="Anjard C."/>
            <person name="Babu M.M."/>
            <person name="Basu S."/>
            <person name="Bushmanova Y."/>
            <person name="van der Wel H."/>
            <person name="Katoh-Kurasawa M."/>
            <person name="Dinh C."/>
            <person name="Coutinho P.M."/>
            <person name="Saito T."/>
            <person name="Elias M."/>
            <person name="Schaap P."/>
            <person name="Kay R.R."/>
            <person name="Henrissat B."/>
            <person name="Eichinger L."/>
            <person name="Rivero F."/>
            <person name="Putnam N.H."/>
            <person name="West C.M."/>
            <person name="Loomis W.F."/>
            <person name="Chisholm R.L."/>
            <person name="Shaulsky G."/>
            <person name="Strassmann J.E."/>
            <person name="Queller D.C."/>
            <person name="Kuspa A."/>
            <person name="Grigoriev I.V."/>
        </authorList>
    </citation>
    <scope>NUCLEOTIDE SEQUENCE [LARGE SCALE GENOMIC DNA]</scope>
    <source>
        <strain evidence="2">QSDP1</strain>
    </source>
</reference>
<accession>F0ZUP1</accession>
<dbReference type="GeneID" id="10507317"/>
<dbReference type="eggNOG" id="ENOG502RD4B">
    <property type="taxonomic scope" value="Eukaryota"/>
</dbReference>
<protein>
    <recommendedName>
        <fullName evidence="3">Importin N-terminal domain-containing protein</fullName>
    </recommendedName>
</protein>
<proteinExistence type="predicted"/>
<dbReference type="OMA" id="FWCLGYL"/>
<dbReference type="SUPFAM" id="SSF48371">
    <property type="entry name" value="ARM repeat"/>
    <property type="match status" value="1"/>
</dbReference>
<dbReference type="AlphaFoldDB" id="F0ZUP1"/>
<dbReference type="InterPro" id="IPR016024">
    <property type="entry name" value="ARM-type_fold"/>
</dbReference>
<dbReference type="VEuPathDB" id="AmoebaDB:DICPUDRAFT_98907"/>
<dbReference type="Proteomes" id="UP000001064">
    <property type="component" value="Unassembled WGS sequence"/>
</dbReference>
<dbReference type="InParanoid" id="F0ZUP1"/>
<name>F0ZUP1_DICPU</name>
<dbReference type="InterPro" id="IPR011989">
    <property type="entry name" value="ARM-like"/>
</dbReference>
<evidence type="ECO:0000313" key="1">
    <source>
        <dbReference type="EMBL" id="EGC32343.1"/>
    </source>
</evidence>
<dbReference type="KEGG" id="dpp:DICPUDRAFT_98907"/>
<evidence type="ECO:0008006" key="3">
    <source>
        <dbReference type="Google" id="ProtNLM"/>
    </source>
</evidence>
<keyword evidence="2" id="KW-1185">Reference proteome</keyword>
<dbReference type="EMBL" id="GL871198">
    <property type="protein sequence ID" value="EGC32343.1"/>
    <property type="molecule type" value="Genomic_DNA"/>
</dbReference>
<dbReference type="Gene3D" id="1.25.10.10">
    <property type="entry name" value="Leucine-rich Repeat Variant"/>
    <property type="match status" value="1"/>
</dbReference>